<accession>Q5AW02</accession>
<gene>
    <name evidence="2" type="ORF">ANIA_07528</name>
</gene>
<dbReference type="InParanoid" id="Q5AW02"/>
<dbReference type="AlphaFoldDB" id="Q5AW02"/>
<dbReference type="Proteomes" id="UP000000560">
    <property type="component" value="Chromosome IV"/>
</dbReference>
<dbReference type="KEGG" id="ani:ANIA_07528"/>
<evidence type="ECO:0000313" key="3">
    <source>
        <dbReference type="Proteomes" id="UP000000560"/>
    </source>
</evidence>
<sequence length="253" mass="27229">MPSFYKKSSPSLGSAPDQVRAPTTESKLSLRSLFSRKARAPAVTEPLAVKAHSRQAPAPALVPEPDREQEPDSISSALPPTSSLPSPSSLRPELDSEIESPKESQTQAQTTWEDIDPPTTLLSLAADHSISSASIASRYQQSTQTEPTVPVPTSDPTTTMLTSSSPSPSTPSLLPSYSDVSGAVIVDAYGTPRFLTPQEEQERKEALAQAVRERMMGLPRRTDFSWEASATPVLPSYNASTPYRPVYARSAGY</sequence>
<protein>
    <submittedName>
        <fullName evidence="2">Uncharacterized protein</fullName>
    </submittedName>
</protein>
<feature type="region of interest" description="Disordered" evidence="1">
    <location>
        <begin position="1"/>
        <end position="175"/>
    </location>
</feature>
<accession>C8VBL5</accession>
<proteinExistence type="predicted"/>
<feature type="compositionally biased region" description="Polar residues" evidence="1">
    <location>
        <begin position="1"/>
        <end position="12"/>
    </location>
</feature>
<dbReference type="OrthoDB" id="4508069at2759"/>
<dbReference type="VEuPathDB" id="FungiDB:AN7528"/>
<feature type="compositionally biased region" description="Low complexity" evidence="1">
    <location>
        <begin position="145"/>
        <end position="175"/>
    </location>
</feature>
<feature type="compositionally biased region" description="Polar residues" evidence="1">
    <location>
        <begin position="103"/>
        <end position="112"/>
    </location>
</feature>
<name>Q5AW02_EMENI</name>
<dbReference type="OMA" id="FLWEDIN"/>
<keyword evidence="3" id="KW-1185">Reference proteome</keyword>
<reference evidence="3" key="1">
    <citation type="journal article" date="2005" name="Nature">
        <title>Sequencing of Aspergillus nidulans and comparative analysis with A. fumigatus and A. oryzae.</title>
        <authorList>
            <person name="Galagan J.E."/>
            <person name="Calvo S.E."/>
            <person name="Cuomo C."/>
            <person name="Ma L.J."/>
            <person name="Wortman J.R."/>
            <person name="Batzoglou S."/>
            <person name="Lee S.I."/>
            <person name="Basturkmen M."/>
            <person name="Spevak C.C."/>
            <person name="Clutterbuck J."/>
            <person name="Kapitonov V."/>
            <person name="Jurka J."/>
            <person name="Scazzocchio C."/>
            <person name="Farman M."/>
            <person name="Butler J."/>
            <person name="Purcell S."/>
            <person name="Harris S."/>
            <person name="Braus G.H."/>
            <person name="Draht O."/>
            <person name="Busch S."/>
            <person name="D'Enfert C."/>
            <person name="Bouchier C."/>
            <person name="Goldman G.H."/>
            <person name="Bell-Pedersen D."/>
            <person name="Griffiths-Jones S."/>
            <person name="Doonan J.H."/>
            <person name="Yu J."/>
            <person name="Vienken K."/>
            <person name="Pain A."/>
            <person name="Freitag M."/>
            <person name="Selker E.U."/>
            <person name="Archer D.B."/>
            <person name="Penalva M.A."/>
            <person name="Oakley B.R."/>
            <person name="Momany M."/>
            <person name="Tanaka T."/>
            <person name="Kumagai T."/>
            <person name="Asai K."/>
            <person name="Machida M."/>
            <person name="Nierman W.C."/>
            <person name="Denning D.W."/>
            <person name="Caddick M."/>
            <person name="Hynes M."/>
            <person name="Paoletti M."/>
            <person name="Fischer R."/>
            <person name="Miller B."/>
            <person name="Dyer P."/>
            <person name="Sachs M.S."/>
            <person name="Osmani S.A."/>
            <person name="Birren B.W."/>
        </authorList>
    </citation>
    <scope>NUCLEOTIDE SEQUENCE [LARGE SCALE GENOMIC DNA]</scope>
    <source>
        <strain evidence="3">FGSC A4 / ATCC 38163 / CBS 112.46 / NRRL 194 / M139</strain>
    </source>
</reference>
<feature type="compositionally biased region" description="Low complexity" evidence="1">
    <location>
        <begin position="73"/>
        <end position="91"/>
    </location>
</feature>
<evidence type="ECO:0000313" key="2">
    <source>
        <dbReference type="EMBL" id="CBF79570.1"/>
    </source>
</evidence>
<organism evidence="2 3">
    <name type="scientific">Emericella nidulans (strain FGSC A4 / ATCC 38163 / CBS 112.46 / NRRL 194 / M139)</name>
    <name type="common">Aspergillus nidulans</name>
    <dbReference type="NCBI Taxonomy" id="227321"/>
    <lineage>
        <taxon>Eukaryota</taxon>
        <taxon>Fungi</taxon>
        <taxon>Dikarya</taxon>
        <taxon>Ascomycota</taxon>
        <taxon>Pezizomycotina</taxon>
        <taxon>Eurotiomycetes</taxon>
        <taxon>Eurotiomycetidae</taxon>
        <taxon>Eurotiales</taxon>
        <taxon>Aspergillaceae</taxon>
        <taxon>Aspergillus</taxon>
        <taxon>Aspergillus subgen. Nidulantes</taxon>
    </lineage>
</organism>
<dbReference type="GeneID" id="2869498"/>
<feature type="compositionally biased region" description="Low complexity" evidence="1">
    <location>
        <begin position="121"/>
        <end position="137"/>
    </location>
</feature>
<dbReference type="EMBL" id="BN001304">
    <property type="protein sequence ID" value="CBF79570.1"/>
    <property type="molecule type" value="Genomic_DNA"/>
</dbReference>
<dbReference type="HOGENOM" id="CLU_1098493_0_0_1"/>
<dbReference type="RefSeq" id="XP_680797.1">
    <property type="nucleotide sequence ID" value="XM_675705.1"/>
</dbReference>
<reference evidence="3" key="2">
    <citation type="journal article" date="2009" name="Fungal Genet. Biol.">
        <title>The 2008 update of the Aspergillus nidulans genome annotation: a community effort.</title>
        <authorList>
            <person name="Wortman J.R."/>
            <person name="Gilsenan J.M."/>
            <person name="Joardar V."/>
            <person name="Deegan J."/>
            <person name="Clutterbuck J."/>
            <person name="Andersen M.R."/>
            <person name="Archer D."/>
            <person name="Bencina M."/>
            <person name="Braus G."/>
            <person name="Coutinho P."/>
            <person name="von Dohren H."/>
            <person name="Doonan J."/>
            <person name="Driessen A.J."/>
            <person name="Durek P."/>
            <person name="Espeso E."/>
            <person name="Fekete E."/>
            <person name="Flipphi M."/>
            <person name="Estrada C.G."/>
            <person name="Geysens S."/>
            <person name="Goldman G."/>
            <person name="de Groot P.W."/>
            <person name="Hansen K."/>
            <person name="Harris S.D."/>
            <person name="Heinekamp T."/>
            <person name="Helmstaedt K."/>
            <person name="Henrissat B."/>
            <person name="Hofmann G."/>
            <person name="Homan T."/>
            <person name="Horio T."/>
            <person name="Horiuchi H."/>
            <person name="James S."/>
            <person name="Jones M."/>
            <person name="Karaffa L."/>
            <person name="Karanyi Z."/>
            <person name="Kato M."/>
            <person name="Keller N."/>
            <person name="Kelly D.E."/>
            <person name="Kiel J.A."/>
            <person name="Kim J.M."/>
            <person name="van der Klei I.J."/>
            <person name="Klis F.M."/>
            <person name="Kovalchuk A."/>
            <person name="Krasevec N."/>
            <person name="Kubicek C.P."/>
            <person name="Liu B."/>
            <person name="Maccabe A."/>
            <person name="Meyer V."/>
            <person name="Mirabito P."/>
            <person name="Miskei M."/>
            <person name="Mos M."/>
            <person name="Mullins J."/>
            <person name="Nelson D.R."/>
            <person name="Nielsen J."/>
            <person name="Oakley B.R."/>
            <person name="Osmani S.A."/>
            <person name="Pakula T."/>
            <person name="Paszewski A."/>
            <person name="Paulsen I."/>
            <person name="Pilsyk S."/>
            <person name="Pocsi I."/>
            <person name="Punt P.J."/>
            <person name="Ram A.F."/>
            <person name="Ren Q."/>
            <person name="Robellet X."/>
            <person name="Robson G."/>
            <person name="Seiboth B."/>
            <person name="van Solingen P."/>
            <person name="Specht T."/>
            <person name="Sun J."/>
            <person name="Taheri-Talesh N."/>
            <person name="Takeshita N."/>
            <person name="Ussery D."/>
            <person name="vanKuyk P.A."/>
            <person name="Visser H."/>
            <person name="van de Vondervoort P.J."/>
            <person name="de Vries R.P."/>
            <person name="Walton J."/>
            <person name="Xiang X."/>
            <person name="Xiong Y."/>
            <person name="Zeng A.P."/>
            <person name="Brandt B.W."/>
            <person name="Cornell M.J."/>
            <person name="van den Hondel C.A."/>
            <person name="Visser J."/>
            <person name="Oliver S.G."/>
            <person name="Turner G."/>
        </authorList>
    </citation>
    <scope>GENOME REANNOTATION</scope>
    <source>
        <strain evidence="3">FGSC A4 / ATCC 38163 / CBS 112.46 / NRRL 194 / M139</strain>
    </source>
</reference>
<evidence type="ECO:0000256" key="1">
    <source>
        <dbReference type="SAM" id="MobiDB-lite"/>
    </source>
</evidence>